<organism evidence="6 7">
    <name type="scientific">Aspergillus cristatus</name>
    <name type="common">Chinese Fuzhuan brick tea-fermentation fungus</name>
    <name type="synonym">Eurotium cristatum</name>
    <dbReference type="NCBI Taxonomy" id="573508"/>
    <lineage>
        <taxon>Eukaryota</taxon>
        <taxon>Fungi</taxon>
        <taxon>Dikarya</taxon>
        <taxon>Ascomycota</taxon>
        <taxon>Pezizomycotina</taxon>
        <taxon>Eurotiomycetes</taxon>
        <taxon>Eurotiomycetidae</taxon>
        <taxon>Eurotiales</taxon>
        <taxon>Aspergillaceae</taxon>
        <taxon>Aspergillus</taxon>
        <taxon>Aspergillus subgen. Aspergillus</taxon>
    </lineage>
</organism>
<evidence type="ECO:0000256" key="5">
    <source>
        <dbReference type="SAM" id="MobiDB-lite"/>
    </source>
</evidence>
<evidence type="ECO:0000313" key="7">
    <source>
        <dbReference type="Proteomes" id="UP000094569"/>
    </source>
</evidence>
<keyword evidence="1" id="KW-0812">Transmembrane</keyword>
<feature type="compositionally biased region" description="Polar residues" evidence="5">
    <location>
        <begin position="32"/>
        <end position="51"/>
    </location>
</feature>
<gene>
    <name evidence="4" type="primary">AIM11</name>
    <name evidence="6" type="ORF">SI65_06416</name>
</gene>
<feature type="region of interest" description="Disordered" evidence="5">
    <location>
        <begin position="1"/>
        <end position="51"/>
    </location>
</feature>
<evidence type="ECO:0000256" key="1">
    <source>
        <dbReference type="ARBA" id="ARBA00022692"/>
    </source>
</evidence>
<comment type="subcellular location">
    <subcellularLocation>
        <location evidence="4">Membrane</location>
        <topology evidence="4">Multi-pass membrane protein</topology>
    </subcellularLocation>
</comment>
<keyword evidence="7" id="KW-1185">Reference proteome</keyword>
<keyword evidence="3" id="KW-0472">Membrane</keyword>
<reference evidence="6 7" key="1">
    <citation type="journal article" date="2016" name="BMC Genomics">
        <title>Comparative genomic and transcriptomic analyses of the Fuzhuan brick tea-fermentation fungus Aspergillus cristatus.</title>
        <authorList>
            <person name="Ge Y."/>
            <person name="Wang Y."/>
            <person name="Liu Y."/>
            <person name="Tan Y."/>
            <person name="Ren X."/>
            <person name="Zhang X."/>
            <person name="Hyde K.D."/>
            <person name="Liu Y."/>
            <person name="Liu Z."/>
        </authorList>
    </citation>
    <scope>NUCLEOTIDE SEQUENCE [LARGE SCALE GENOMIC DNA]</scope>
    <source>
        <strain evidence="6 7">GZAAS20.1005</strain>
    </source>
</reference>
<sequence length="211" mass="23183">MLSSIWASKPSSPSTSTPSSSTETKTETQPSHSANPNEPSTTPPQNQQSTFPQRPLKLLLAGTTFLTLSLYLTRRALRTRHLAAIPPYYTSSTYHHTAVNGALDAFEAFNLATINVVSFAMVGTGGVMWKLGVNDLEDARRITRRYIGGVGEGPEGIGGGREAKSGKEEDEEAEKAIEKWVVETLGLKGYEEKKREILEERERARSEKSEK</sequence>
<dbReference type="Proteomes" id="UP000094569">
    <property type="component" value="Unassembled WGS sequence"/>
</dbReference>
<accession>A0A1E3BC82</accession>
<name>A0A1E3BC82_ASPCR</name>
<dbReference type="GO" id="GO:0016020">
    <property type="term" value="C:membrane"/>
    <property type="evidence" value="ECO:0007669"/>
    <property type="project" value="UniProtKB-SubCell"/>
</dbReference>
<proteinExistence type="inferred from homology"/>
<evidence type="ECO:0000256" key="2">
    <source>
        <dbReference type="ARBA" id="ARBA00022989"/>
    </source>
</evidence>
<comment type="caution">
    <text evidence="6">The sequence shown here is derived from an EMBL/GenBank/DDBJ whole genome shotgun (WGS) entry which is preliminary data.</text>
</comment>
<dbReference type="AlphaFoldDB" id="A0A1E3BC82"/>
<dbReference type="PANTHER" id="PTHR39136:SF1">
    <property type="entry name" value="ALTERED INHERITANCE OF MITOCHONDRIA PROTEIN 11"/>
    <property type="match status" value="1"/>
</dbReference>
<protein>
    <recommendedName>
        <fullName evidence="4">Altered inheritance of mitochondria protein 11</fullName>
    </recommendedName>
</protein>
<dbReference type="VEuPathDB" id="FungiDB:SI65_06416"/>
<keyword evidence="2" id="KW-1133">Transmembrane helix</keyword>
<dbReference type="STRING" id="573508.A0A1E3BC82"/>
<feature type="region of interest" description="Disordered" evidence="5">
    <location>
        <begin position="153"/>
        <end position="173"/>
    </location>
</feature>
<dbReference type="PANTHER" id="PTHR39136">
    <property type="entry name" value="ALTERED INHERITANCE OF MITOCHONDRIA PROTEIN 11"/>
    <property type="match status" value="1"/>
</dbReference>
<evidence type="ECO:0000313" key="6">
    <source>
        <dbReference type="EMBL" id="ODM18544.1"/>
    </source>
</evidence>
<evidence type="ECO:0000256" key="4">
    <source>
        <dbReference type="RuleBase" id="RU367098"/>
    </source>
</evidence>
<dbReference type="GO" id="GO:0005739">
    <property type="term" value="C:mitochondrion"/>
    <property type="evidence" value="ECO:0007669"/>
    <property type="project" value="TreeGrafter"/>
</dbReference>
<evidence type="ECO:0000256" key="3">
    <source>
        <dbReference type="ARBA" id="ARBA00023136"/>
    </source>
</evidence>
<dbReference type="EMBL" id="JXNT01000006">
    <property type="protein sequence ID" value="ODM18544.1"/>
    <property type="molecule type" value="Genomic_DNA"/>
</dbReference>
<comment type="similarity">
    <text evidence="4">Belongs to the AIM11 family.</text>
</comment>
<feature type="compositionally biased region" description="Low complexity" evidence="5">
    <location>
        <begin position="8"/>
        <end position="31"/>
    </location>
</feature>
<dbReference type="OrthoDB" id="3558022at2759"/>
<dbReference type="InterPro" id="IPR038814">
    <property type="entry name" value="AIM11"/>
</dbReference>